<dbReference type="AlphaFoldDB" id="A0A1Y0HS66"/>
<reference evidence="1 2" key="1">
    <citation type="submission" date="2017-05" db="EMBL/GenBank/DDBJ databases">
        <authorList>
            <person name="Song R."/>
            <person name="Chenine A.L."/>
            <person name="Ruprecht R.M."/>
        </authorList>
    </citation>
    <scope>NUCLEOTIDE SEQUENCE [LARGE SCALE GENOMIC DNA]</scope>
    <source>
        <strain evidence="1 2">PSBB019</strain>
    </source>
</reference>
<organism evidence="1 2">
    <name type="scientific">Cellulosimicrobium cellulans</name>
    <name type="common">Arthrobacter luteus</name>
    <dbReference type="NCBI Taxonomy" id="1710"/>
    <lineage>
        <taxon>Bacteria</taxon>
        <taxon>Bacillati</taxon>
        <taxon>Actinomycetota</taxon>
        <taxon>Actinomycetes</taxon>
        <taxon>Micrococcales</taxon>
        <taxon>Promicromonosporaceae</taxon>
        <taxon>Cellulosimicrobium</taxon>
    </lineage>
</organism>
<accession>A0A1Y0HS66</accession>
<dbReference type="KEGG" id="cceu:CBR64_00105"/>
<dbReference type="Proteomes" id="UP000196228">
    <property type="component" value="Chromosome"/>
</dbReference>
<dbReference type="RefSeq" id="WP_087469245.1">
    <property type="nucleotide sequence ID" value="NZ_CP021383.1"/>
</dbReference>
<evidence type="ECO:0000313" key="2">
    <source>
        <dbReference type="Proteomes" id="UP000196228"/>
    </source>
</evidence>
<gene>
    <name evidence="1" type="ORF">CBR64_00105</name>
</gene>
<proteinExistence type="predicted"/>
<dbReference type="EMBL" id="CP021383">
    <property type="protein sequence ID" value="ARU50154.1"/>
    <property type="molecule type" value="Genomic_DNA"/>
</dbReference>
<dbReference type="OrthoDB" id="5147644at2"/>
<evidence type="ECO:0008006" key="3">
    <source>
        <dbReference type="Google" id="ProtNLM"/>
    </source>
</evidence>
<protein>
    <recommendedName>
        <fullName evidence="3">Head-to-tail adaptor</fullName>
    </recommendedName>
</protein>
<name>A0A1Y0HS66_CELCE</name>
<evidence type="ECO:0000313" key="1">
    <source>
        <dbReference type="EMBL" id="ARU50154.1"/>
    </source>
</evidence>
<sequence length="122" mass="13840">MTEPPVEPDVVGWVDVDTVLEEEWTSSLTEDELRENLEVAYEQCIDFGPLLANGRRWTTAHTGPTPARFAKAQKLQARALARSTYTGSNNETGLDGMTVTVFPMDWTVKNLLRPRRAMRYPR</sequence>